<dbReference type="EMBL" id="FQYL01000002">
    <property type="protein sequence ID" value="SHI42581.1"/>
    <property type="molecule type" value="Genomic_DNA"/>
</dbReference>
<feature type="transmembrane region" description="Helical" evidence="1">
    <location>
        <begin position="127"/>
        <end position="152"/>
    </location>
</feature>
<dbReference type="Gene3D" id="1.20.1740.10">
    <property type="entry name" value="Amino acid/polyamine transporter I"/>
    <property type="match status" value="1"/>
</dbReference>
<protein>
    <recommendedName>
        <fullName evidence="4">Amino acid transporter</fullName>
    </recommendedName>
</protein>
<evidence type="ECO:0000313" key="2">
    <source>
        <dbReference type="EMBL" id="SHI42581.1"/>
    </source>
</evidence>
<keyword evidence="1" id="KW-0472">Membrane</keyword>
<name>A0ABY1I0U7_9ACTO</name>
<evidence type="ECO:0000313" key="3">
    <source>
        <dbReference type="Proteomes" id="UP000184390"/>
    </source>
</evidence>
<proteinExistence type="predicted"/>
<feature type="transmembrane region" description="Helical" evidence="1">
    <location>
        <begin position="164"/>
        <end position="184"/>
    </location>
</feature>
<sequence>MSATAPWYSIMVTAPLIAALVGAGTAVVYLLAAIPAALVAAGMSANDRRDPDKGSVYTWVRRRLPRTGWFAGFCLASTGVIATSGMAYVAADLLAPTAPAAIKAGLAAALTGLAALIDLYELRLMAALQYLAVIAGVGATIVCAELVTGGGVRLAPMAGSPLDWFHAVLLAVFAYWGFDAIFALTEVTSTGAPQRVTALTVVGLVGFFAIGGTAYSAIDPAPVTGHPVVRIAVVSSAIMSLGSTLVPTARGIEAMADAGQVPSWAGRLRRTSWATAVVTAASVAWTGLLFVSEGLFTDTVEALSVLVGLYFSASSLIAALRARSRRERWVQVLAVALMVAITTAVAIQMLDPAYGATAVGGIGGVGLIVVGLSALGVAGALRYGGLESGTRGGAG</sequence>
<feature type="transmembrane region" description="Helical" evidence="1">
    <location>
        <begin position="356"/>
        <end position="381"/>
    </location>
</feature>
<feature type="transmembrane region" description="Helical" evidence="1">
    <location>
        <begin position="332"/>
        <end position="350"/>
    </location>
</feature>
<evidence type="ECO:0000256" key="1">
    <source>
        <dbReference type="SAM" id="Phobius"/>
    </source>
</evidence>
<feature type="transmembrane region" description="Helical" evidence="1">
    <location>
        <begin position="196"/>
        <end position="218"/>
    </location>
</feature>
<keyword evidence="1" id="KW-1133">Transmembrane helix</keyword>
<dbReference type="RefSeq" id="WP_256624040.1">
    <property type="nucleotide sequence ID" value="NZ_FQYL01000002.1"/>
</dbReference>
<comment type="caution">
    <text evidence="2">The sequence shown here is derived from an EMBL/GenBank/DDBJ whole genome shotgun (WGS) entry which is preliminary data.</text>
</comment>
<feature type="transmembrane region" description="Helical" evidence="1">
    <location>
        <begin position="230"/>
        <end position="252"/>
    </location>
</feature>
<organism evidence="2 3">
    <name type="scientific">Actinomyces denticolens</name>
    <dbReference type="NCBI Taxonomy" id="52767"/>
    <lineage>
        <taxon>Bacteria</taxon>
        <taxon>Bacillati</taxon>
        <taxon>Actinomycetota</taxon>
        <taxon>Actinomycetes</taxon>
        <taxon>Actinomycetales</taxon>
        <taxon>Actinomycetaceae</taxon>
        <taxon>Actinomyces</taxon>
    </lineage>
</organism>
<feature type="transmembrane region" description="Helical" evidence="1">
    <location>
        <begin position="101"/>
        <end position="120"/>
    </location>
</feature>
<feature type="transmembrane region" description="Helical" evidence="1">
    <location>
        <begin position="16"/>
        <end position="41"/>
    </location>
</feature>
<keyword evidence="1" id="KW-0812">Transmembrane</keyword>
<dbReference type="PIRSF" id="PIRSF006060">
    <property type="entry name" value="AA_transporter"/>
    <property type="match status" value="1"/>
</dbReference>
<gene>
    <name evidence="2" type="ORF">SAMN05216246_10275</name>
</gene>
<feature type="transmembrane region" description="Helical" evidence="1">
    <location>
        <begin position="69"/>
        <end position="89"/>
    </location>
</feature>
<dbReference type="Proteomes" id="UP000184390">
    <property type="component" value="Unassembled WGS sequence"/>
</dbReference>
<feature type="transmembrane region" description="Helical" evidence="1">
    <location>
        <begin position="302"/>
        <end position="320"/>
    </location>
</feature>
<evidence type="ECO:0008006" key="4">
    <source>
        <dbReference type="Google" id="ProtNLM"/>
    </source>
</evidence>
<reference evidence="2 3" key="1">
    <citation type="submission" date="2016-11" db="EMBL/GenBank/DDBJ databases">
        <authorList>
            <person name="Varghese N."/>
            <person name="Submissions S."/>
        </authorList>
    </citation>
    <scope>NUCLEOTIDE SEQUENCE [LARGE SCALE GENOMIC DNA]</scope>
    <source>
        <strain evidence="2 3">PA</strain>
    </source>
</reference>
<accession>A0ABY1I0U7</accession>
<feature type="transmembrane region" description="Helical" evidence="1">
    <location>
        <begin position="273"/>
        <end position="296"/>
    </location>
</feature>
<keyword evidence="3" id="KW-1185">Reference proteome</keyword>